<dbReference type="Proteomes" id="UP001140091">
    <property type="component" value="Unassembled WGS sequence"/>
</dbReference>
<reference evidence="3" key="1">
    <citation type="submission" date="2022-06" db="EMBL/GenBank/DDBJ databases">
        <title>Genome Sequence of Candolleomyces eurysporus.</title>
        <authorList>
            <person name="Buettner E."/>
        </authorList>
    </citation>
    <scope>NUCLEOTIDE SEQUENCE</scope>
    <source>
        <strain evidence="3">VTCC 930004</strain>
    </source>
</reference>
<dbReference type="Gene3D" id="1.25.40.10">
    <property type="entry name" value="Tetratricopeptide repeat domain"/>
    <property type="match status" value="2"/>
</dbReference>
<dbReference type="SUPFAM" id="SSF48452">
    <property type="entry name" value="TPR-like"/>
    <property type="match status" value="1"/>
</dbReference>
<organism evidence="3 4">
    <name type="scientific">Candolleomyces eurysporus</name>
    <dbReference type="NCBI Taxonomy" id="2828524"/>
    <lineage>
        <taxon>Eukaryota</taxon>
        <taxon>Fungi</taxon>
        <taxon>Dikarya</taxon>
        <taxon>Basidiomycota</taxon>
        <taxon>Agaricomycotina</taxon>
        <taxon>Agaricomycetes</taxon>
        <taxon>Agaricomycetidae</taxon>
        <taxon>Agaricales</taxon>
        <taxon>Agaricineae</taxon>
        <taxon>Psathyrellaceae</taxon>
        <taxon>Candolleomyces</taxon>
    </lineage>
</organism>
<feature type="non-terminal residue" evidence="3">
    <location>
        <position position="1"/>
    </location>
</feature>
<name>A0A9W8J9I8_9AGAR</name>
<dbReference type="Pfam" id="PF13181">
    <property type="entry name" value="TPR_8"/>
    <property type="match status" value="1"/>
</dbReference>
<sequence>MGHLVNYQVEGAFHQHASLISAEQRSLFDILQPITDASHTRNRKRSPPDSACFPGTRLRAVRKVNRWARRDITTDSEPHMRWMHGYVGSGKSSISQEVCDTSKREDRPVVSFFFFRNAGDRSKIGRLATTLASQMAAAIPQTEPFIREAVQRNSALLSPPGESVSLQDQMQCLVYEPFKALVRRKKRVRSLAQGPFLIVLDGLDECDDKDEVQDLIDGMLVFFNDNPLIPLRVFITSRVEEHIRSRLNVPAVRLDNLVDHCSDDDIATFLHILFEDGCGRNSVVQAYVRQHGQWPTQSDRRKLVKHIGGSFIFASAVFKFIMTMNTEASYPPTPMDRLPLALEMNPGLDGLYAQTLARSKHLPHFFDIISTIALLSAPLSTSAIAELLGIHIYEVVNVLVNLQAIIQVPGTDDIPVTLCHTSLRDFLTTQSRSGDLFAHPSHHVRLLLCSLECELKYLRQDPELFVCSGKQIPTVADYAYRYLHDHLNGGQGCFKPSEYSSALRLCREALALQPGIPEPIEVLANVFRDCAGQIGSLTDLDKAISLHREALQLRPSPHPDRSFSLDNLGHALLDRHWLTGTMADLEEAISVYRKALELRPLHHLLRSDSLDNLGGVLLSRHKRTGSTADLKVAISLFREALGLRPSPHPNRSFSLNGLGAALVDCHRLTRTMADLEEAISLLREAIRLRPSPNTERSYSLTHLGTALVHRHRRKGTLADLEEAISLLREALELRELPHPDHSDSLNDLGAVLLDRYCA</sequence>
<evidence type="ECO:0000259" key="2">
    <source>
        <dbReference type="Pfam" id="PF24883"/>
    </source>
</evidence>
<evidence type="ECO:0000256" key="1">
    <source>
        <dbReference type="ARBA" id="ARBA00022737"/>
    </source>
</evidence>
<dbReference type="Pfam" id="PF24883">
    <property type="entry name" value="NPHP3_N"/>
    <property type="match status" value="1"/>
</dbReference>
<dbReference type="AlphaFoldDB" id="A0A9W8J9I8"/>
<accession>A0A9W8J9I8</accession>
<protein>
    <recommendedName>
        <fullName evidence="2">Nephrocystin 3-like N-terminal domain-containing protein</fullName>
    </recommendedName>
</protein>
<dbReference type="Pfam" id="PF13374">
    <property type="entry name" value="TPR_10"/>
    <property type="match status" value="2"/>
</dbReference>
<dbReference type="InterPro" id="IPR019734">
    <property type="entry name" value="TPR_rpt"/>
</dbReference>
<gene>
    <name evidence="3" type="ORF">H1R20_g6447</name>
</gene>
<dbReference type="SUPFAM" id="SSF52540">
    <property type="entry name" value="P-loop containing nucleoside triphosphate hydrolases"/>
    <property type="match status" value="1"/>
</dbReference>
<dbReference type="OrthoDB" id="3259646at2759"/>
<keyword evidence="1" id="KW-0677">Repeat</keyword>
<feature type="domain" description="Nephrocystin 3-like N-terminal" evidence="2">
    <location>
        <begin position="73"/>
        <end position="238"/>
    </location>
</feature>
<dbReference type="EMBL" id="JANBPK010000826">
    <property type="protein sequence ID" value="KAJ2930645.1"/>
    <property type="molecule type" value="Genomic_DNA"/>
</dbReference>
<evidence type="ECO:0000313" key="3">
    <source>
        <dbReference type="EMBL" id="KAJ2930645.1"/>
    </source>
</evidence>
<dbReference type="PANTHER" id="PTHR10039">
    <property type="entry name" value="AMELOGENIN"/>
    <property type="match status" value="1"/>
</dbReference>
<dbReference type="InterPro" id="IPR027417">
    <property type="entry name" value="P-loop_NTPase"/>
</dbReference>
<dbReference type="InterPro" id="IPR011990">
    <property type="entry name" value="TPR-like_helical_dom_sf"/>
</dbReference>
<keyword evidence="4" id="KW-1185">Reference proteome</keyword>
<proteinExistence type="predicted"/>
<evidence type="ECO:0000313" key="4">
    <source>
        <dbReference type="Proteomes" id="UP001140091"/>
    </source>
</evidence>
<dbReference type="InterPro" id="IPR056884">
    <property type="entry name" value="NPHP3-like_N"/>
</dbReference>
<dbReference type="PANTHER" id="PTHR10039:SF14">
    <property type="entry name" value="NACHT DOMAIN-CONTAINING PROTEIN"/>
    <property type="match status" value="1"/>
</dbReference>
<dbReference type="Gene3D" id="3.40.50.300">
    <property type="entry name" value="P-loop containing nucleotide triphosphate hydrolases"/>
    <property type="match status" value="1"/>
</dbReference>
<comment type="caution">
    <text evidence="3">The sequence shown here is derived from an EMBL/GenBank/DDBJ whole genome shotgun (WGS) entry which is preliminary data.</text>
</comment>